<sequence>MQVTVFSAHLFEQEFLLAANQQQHQLKFVEQALTLENAHEAAGSQAIALFTSDDASAPVLETLHRLGVRHVALRSAGYDYVDLAKAQELGMNVARVPAYSPYAIAEHTVALLLALNRHLLEAHARIRQNNFCLDHLIGFDLNGKTVGIIGLGKIGAVFGKIMHGFGCRILVHDVVQPEPQEFPLELVSLDTVLREADVLSLHTPLNAATKHLINASTLAKTKKGVVLLNTSRGGLIKTEDLIQSLKTGQVAAAGLDVYEHEKHLFFQDRSQETLQDELFAQLRELPNVLITGHQAFLTRTALSNISDTTVYNLNCFEAGQDCVNKL</sequence>
<evidence type="ECO:0000256" key="1">
    <source>
        <dbReference type="ARBA" id="ARBA00005854"/>
    </source>
</evidence>
<dbReference type="EMBL" id="RJJE01000017">
    <property type="protein sequence ID" value="RNI28203.1"/>
    <property type="molecule type" value="Genomic_DNA"/>
</dbReference>
<keyword evidence="3" id="KW-0520">NAD</keyword>
<dbReference type="PANTHER" id="PTHR43026">
    <property type="entry name" value="2-HYDROXYACID DEHYDROGENASE HOMOLOG 1-RELATED"/>
    <property type="match status" value="1"/>
</dbReference>
<comment type="caution">
    <text evidence="7">The sequence shown here is derived from an EMBL/GenBank/DDBJ whole genome shotgun (WGS) entry which is preliminary data.</text>
</comment>
<feature type="domain" description="D-isomer specific 2-hydroxyacid dehydrogenase NAD-binding" evidence="6">
    <location>
        <begin position="109"/>
        <end position="295"/>
    </location>
</feature>
<evidence type="ECO:0000256" key="3">
    <source>
        <dbReference type="ARBA" id="ARBA00023027"/>
    </source>
</evidence>
<dbReference type="RefSeq" id="WP_123134671.1">
    <property type="nucleotide sequence ID" value="NZ_RJJE01000017.1"/>
</dbReference>
<protein>
    <submittedName>
        <fullName evidence="7">2-hydroxyacid dehydrogenase</fullName>
    </submittedName>
</protein>
<accession>A0A3M9MTH9</accession>
<dbReference type="PROSITE" id="PS00670">
    <property type="entry name" value="D_2_HYDROXYACID_DH_2"/>
    <property type="match status" value="1"/>
</dbReference>
<evidence type="ECO:0000259" key="5">
    <source>
        <dbReference type="Pfam" id="PF00389"/>
    </source>
</evidence>
<dbReference type="InterPro" id="IPR029753">
    <property type="entry name" value="D-isomer_DH_CS"/>
</dbReference>
<dbReference type="OrthoDB" id="1522997at2"/>
<feature type="domain" description="D-isomer specific 2-hydroxyacid dehydrogenase catalytic" evidence="5">
    <location>
        <begin position="17"/>
        <end position="324"/>
    </location>
</feature>
<dbReference type="CDD" id="cd12183">
    <property type="entry name" value="LDH_like_2"/>
    <property type="match status" value="1"/>
</dbReference>
<dbReference type="SUPFAM" id="SSF52283">
    <property type="entry name" value="Formate/glycerate dehydrogenase catalytic domain-like"/>
    <property type="match status" value="1"/>
</dbReference>
<dbReference type="InterPro" id="IPR006139">
    <property type="entry name" value="D-isomer_2_OHA_DH_cat_dom"/>
</dbReference>
<dbReference type="GO" id="GO:0051287">
    <property type="term" value="F:NAD binding"/>
    <property type="evidence" value="ECO:0007669"/>
    <property type="project" value="InterPro"/>
</dbReference>
<dbReference type="InterPro" id="IPR006140">
    <property type="entry name" value="D-isomer_DH_NAD-bd"/>
</dbReference>
<evidence type="ECO:0000313" key="8">
    <source>
        <dbReference type="Proteomes" id="UP000271010"/>
    </source>
</evidence>
<proteinExistence type="inferred from homology"/>
<dbReference type="Gene3D" id="3.40.50.720">
    <property type="entry name" value="NAD(P)-binding Rossmann-like Domain"/>
    <property type="match status" value="2"/>
</dbReference>
<comment type="similarity">
    <text evidence="1 4">Belongs to the D-isomer specific 2-hydroxyacid dehydrogenase family.</text>
</comment>
<dbReference type="InterPro" id="IPR029752">
    <property type="entry name" value="D-isomer_DH_CS1"/>
</dbReference>
<keyword evidence="2 4" id="KW-0560">Oxidoreductase</keyword>
<dbReference type="Pfam" id="PF02826">
    <property type="entry name" value="2-Hacid_dh_C"/>
    <property type="match status" value="1"/>
</dbReference>
<dbReference type="InterPro" id="IPR036291">
    <property type="entry name" value="NAD(P)-bd_dom_sf"/>
</dbReference>
<dbReference type="Pfam" id="PF00389">
    <property type="entry name" value="2-Hacid_dh"/>
    <property type="match status" value="1"/>
</dbReference>
<dbReference type="PANTHER" id="PTHR43026:SF1">
    <property type="entry name" value="2-HYDROXYACID DEHYDROGENASE HOMOLOG 1-RELATED"/>
    <property type="match status" value="1"/>
</dbReference>
<evidence type="ECO:0000313" key="7">
    <source>
        <dbReference type="EMBL" id="RNI28203.1"/>
    </source>
</evidence>
<name>A0A3M9MTH9_9BACT</name>
<organism evidence="7 8">
    <name type="scientific">Rufibacter immobilis</name>
    <dbReference type="NCBI Taxonomy" id="1348778"/>
    <lineage>
        <taxon>Bacteria</taxon>
        <taxon>Pseudomonadati</taxon>
        <taxon>Bacteroidota</taxon>
        <taxon>Cytophagia</taxon>
        <taxon>Cytophagales</taxon>
        <taxon>Hymenobacteraceae</taxon>
        <taxon>Rufibacter</taxon>
    </lineage>
</organism>
<reference evidence="7 8" key="1">
    <citation type="submission" date="2018-11" db="EMBL/GenBank/DDBJ databases">
        <title>Rufibacter latericius sp. nov., isolated from water in Baiyang Lake.</title>
        <authorList>
            <person name="Yang Y."/>
        </authorList>
    </citation>
    <scope>NUCLEOTIDE SEQUENCE [LARGE SCALE GENOMIC DNA]</scope>
    <source>
        <strain evidence="7 8">MCC P1</strain>
    </source>
</reference>
<evidence type="ECO:0000256" key="4">
    <source>
        <dbReference type="RuleBase" id="RU003719"/>
    </source>
</evidence>
<dbReference type="PROSITE" id="PS00065">
    <property type="entry name" value="D_2_HYDROXYACID_DH_1"/>
    <property type="match status" value="1"/>
</dbReference>
<evidence type="ECO:0000259" key="6">
    <source>
        <dbReference type="Pfam" id="PF02826"/>
    </source>
</evidence>
<gene>
    <name evidence="7" type="ORF">EFA69_19235</name>
</gene>
<dbReference type="Proteomes" id="UP000271010">
    <property type="component" value="Unassembled WGS sequence"/>
</dbReference>
<dbReference type="SUPFAM" id="SSF51735">
    <property type="entry name" value="NAD(P)-binding Rossmann-fold domains"/>
    <property type="match status" value="1"/>
</dbReference>
<keyword evidence="8" id="KW-1185">Reference proteome</keyword>
<evidence type="ECO:0000256" key="2">
    <source>
        <dbReference type="ARBA" id="ARBA00023002"/>
    </source>
</evidence>
<dbReference type="AlphaFoldDB" id="A0A3M9MTH9"/>
<dbReference type="GO" id="GO:0016616">
    <property type="term" value="F:oxidoreductase activity, acting on the CH-OH group of donors, NAD or NADP as acceptor"/>
    <property type="evidence" value="ECO:0007669"/>
    <property type="project" value="InterPro"/>
</dbReference>
<dbReference type="InterPro" id="IPR058205">
    <property type="entry name" value="D-LDH-like"/>
</dbReference>